<protein>
    <submittedName>
        <fullName evidence="1">DUF2787 domain-containing protein</fullName>
    </submittedName>
</protein>
<feature type="non-terminal residue" evidence="1">
    <location>
        <position position="1"/>
    </location>
</feature>
<reference evidence="1 2" key="1">
    <citation type="submission" date="2018-10" db="EMBL/GenBank/DDBJ databases">
        <authorList>
            <person name="Vanduin D."/>
            <person name="Fouts D."/>
            <person name="Wright M."/>
            <person name="Sutton G."/>
            <person name="Nguyen K."/>
            <person name="Kreiswirth B."/>
            <person name="Chen L."/>
            <person name="Rojas L."/>
            <person name="Hujer A."/>
            <person name="Hujer K."/>
            <person name="Bonomo R."/>
            <person name="Adams M."/>
        </authorList>
    </citation>
    <scope>NUCLEOTIDE SEQUENCE [LARGE SCALE GENOMIC DNA]</scope>
    <source>
        <strain evidence="1 2">CRK0054</strain>
    </source>
</reference>
<gene>
    <name evidence="1" type="ORF">B9059_018905</name>
</gene>
<comment type="caution">
    <text evidence="1">The sequence shown here is derived from an EMBL/GenBank/DDBJ whole genome shotgun (WGS) entry which is preliminary data.</text>
</comment>
<sequence>WESNFMAYHDMGVFTVRTLWES</sequence>
<dbReference type="Proteomes" id="UP000286098">
    <property type="component" value="Unassembled WGS sequence"/>
</dbReference>
<proteinExistence type="predicted"/>
<name>A0AAX1WEL0_9ENTR</name>
<dbReference type="AlphaFoldDB" id="A0AAX1WEL0"/>
<evidence type="ECO:0000313" key="2">
    <source>
        <dbReference type="Proteomes" id="UP000286098"/>
    </source>
</evidence>
<dbReference type="EMBL" id="NEYZ02000075">
    <property type="protein sequence ID" value="RNT37120.1"/>
    <property type="molecule type" value="Genomic_DNA"/>
</dbReference>
<evidence type="ECO:0000313" key="1">
    <source>
        <dbReference type="EMBL" id="RNT37120.1"/>
    </source>
</evidence>
<accession>A0AAX1WEL0</accession>
<organism evidence="1 2">
    <name type="scientific">Enterobacter roggenkampii</name>
    <dbReference type="NCBI Taxonomy" id="1812935"/>
    <lineage>
        <taxon>Bacteria</taxon>
        <taxon>Pseudomonadati</taxon>
        <taxon>Pseudomonadota</taxon>
        <taxon>Gammaproteobacteria</taxon>
        <taxon>Enterobacterales</taxon>
        <taxon>Enterobacteriaceae</taxon>
        <taxon>Enterobacter</taxon>
        <taxon>Enterobacter cloacae complex</taxon>
    </lineage>
</organism>